<dbReference type="AlphaFoldDB" id="F7QCZ5"/>
<dbReference type="Gene3D" id="3.30.70.2880">
    <property type="match status" value="1"/>
</dbReference>
<dbReference type="EMBL" id="AFNV02000014">
    <property type="protein sequence ID" value="ERJ18922.1"/>
    <property type="molecule type" value="Genomic_DNA"/>
</dbReference>
<feature type="transmembrane region" description="Helical" evidence="1">
    <location>
        <begin position="42"/>
        <end position="58"/>
    </location>
</feature>
<keyword evidence="1" id="KW-0472">Membrane</keyword>
<accession>F7QCZ5</accession>
<dbReference type="eggNOG" id="COG2203">
    <property type="taxonomic scope" value="Bacteria"/>
</dbReference>
<dbReference type="RefSeq" id="WP_006912566.1">
    <property type="nucleotide sequence ID" value="NZ_AFNV02000014.1"/>
</dbReference>
<name>F7QCZ5_9GAMM</name>
<keyword evidence="1" id="KW-0812">Transmembrane</keyword>
<feature type="transmembrane region" description="Helical" evidence="1">
    <location>
        <begin position="93"/>
        <end position="113"/>
    </location>
</feature>
<protein>
    <submittedName>
        <fullName evidence="3">PelD protein</fullName>
    </submittedName>
</protein>
<proteinExistence type="predicted"/>
<dbReference type="InterPro" id="IPR029016">
    <property type="entry name" value="GAF-like_dom_sf"/>
</dbReference>
<dbReference type="Pfam" id="PF16963">
    <property type="entry name" value="PelD_GGDEF"/>
    <property type="match status" value="1"/>
</dbReference>
<dbReference type="InterPro" id="IPR038367">
    <property type="entry name" value="PelD_GGDEF_sf"/>
</dbReference>
<keyword evidence="1" id="KW-1133">Transmembrane helix</keyword>
<dbReference type="OrthoDB" id="5442761at2"/>
<gene>
    <name evidence="3" type="primary">pelD</name>
    <name evidence="3" type="ORF">SSPSH_002215</name>
</gene>
<evidence type="ECO:0000313" key="4">
    <source>
        <dbReference type="Proteomes" id="UP000006242"/>
    </source>
</evidence>
<evidence type="ECO:0000259" key="2">
    <source>
        <dbReference type="Pfam" id="PF16963"/>
    </source>
</evidence>
<dbReference type="Proteomes" id="UP000006242">
    <property type="component" value="Unassembled WGS sequence"/>
</dbReference>
<evidence type="ECO:0000256" key="1">
    <source>
        <dbReference type="SAM" id="Phobius"/>
    </source>
</evidence>
<keyword evidence="4" id="KW-1185">Reference proteome</keyword>
<feature type="transmembrane region" description="Helical" evidence="1">
    <location>
        <begin position="65"/>
        <end position="87"/>
    </location>
</feature>
<feature type="transmembrane region" description="Helical" evidence="1">
    <location>
        <begin position="15"/>
        <end position="36"/>
    </location>
</feature>
<dbReference type="Gene3D" id="3.30.450.40">
    <property type="match status" value="1"/>
</dbReference>
<dbReference type="InterPro" id="IPR031583">
    <property type="entry name" value="PelD_GGDEF"/>
</dbReference>
<reference evidence="3 4" key="1">
    <citation type="journal article" date="2011" name="J. Bacteriol.">
        <title>Genome sequence of Salinisphaera shabanensis, a gammaproteobacterium from the harsh, variable environment of the brine-seawater interface of the Shaban Deep in the Red Sea.</title>
        <authorList>
            <person name="Antunes A."/>
            <person name="Alam I."/>
            <person name="Bajic V.B."/>
            <person name="Stingl U."/>
        </authorList>
    </citation>
    <scope>NUCLEOTIDE SEQUENCE [LARGE SCALE GENOMIC DNA]</scope>
    <source>
        <strain evidence="3 4">E1L3A</strain>
    </source>
</reference>
<evidence type="ECO:0000313" key="3">
    <source>
        <dbReference type="EMBL" id="ERJ18922.1"/>
    </source>
</evidence>
<comment type="caution">
    <text evidence="3">The sequence shown here is derived from an EMBL/GenBank/DDBJ whole genome shotgun (WGS) entry which is preliminary data.</text>
</comment>
<sequence length="454" mass="51153">MVTQIEDVNYQVPPIWVRMLETAVLTLLVPLAGWLFNADDPLFYASSFAWLILGPLLAGLRYGFLFGFASALLTVAIMMVASGTGWAETDLPIEYAIGVLLTGMVAGEFTDIWRRRITQMKIINEYQGTRLEEFVRNFHVLRVSHDQLAERLAANPHNLRDVLLALAERFDVVEPGDDILTERASDLLSFISHEGRVEQGALYRVDEHERVEREPLAFIGGRPLDQDIAGDPMVQACLEQRSMISLKSEMEEELQNRAQPLLAVIPLIDVNDKIWAIVTVTEMPFVEFERGNLHLLSVLGGNLGDIITEAYERTPADAELARFQFEQRLKRWSRYAARYKLNSLLVAFEVPSHIGNVGSETLTDLIYEQLRALDYAWTTNLGSNSRLIYVLMPLTPERGSAAYRERMTLLLNERFGVDVAESGLVFHQRNVDGKQSAANLVAGIRRQAEQHAPA</sequence>
<organism evidence="3 4">
    <name type="scientific">Salinisphaera shabanensis E1L3A</name>
    <dbReference type="NCBI Taxonomy" id="1033802"/>
    <lineage>
        <taxon>Bacteria</taxon>
        <taxon>Pseudomonadati</taxon>
        <taxon>Pseudomonadota</taxon>
        <taxon>Gammaproteobacteria</taxon>
        <taxon>Salinisphaerales</taxon>
        <taxon>Salinisphaeraceae</taxon>
        <taxon>Salinisphaera</taxon>
    </lineage>
</organism>
<feature type="domain" description="PelD GGDEF" evidence="2">
    <location>
        <begin position="323"/>
        <end position="442"/>
    </location>
</feature>
<dbReference type="STRING" id="1033802.SSPSH_002215"/>
<reference evidence="3 4" key="2">
    <citation type="journal article" date="2013" name="PLoS ONE">
        <title>INDIGO - INtegrated Data Warehouse of MIcrobial GenOmes with Examples from the Red Sea Extremophiles.</title>
        <authorList>
            <person name="Alam I."/>
            <person name="Antunes A."/>
            <person name="Kamau A.A."/>
            <person name="Ba Alawi W."/>
            <person name="Kalkatawi M."/>
            <person name="Stingl U."/>
            <person name="Bajic V.B."/>
        </authorList>
    </citation>
    <scope>NUCLEOTIDE SEQUENCE [LARGE SCALE GENOMIC DNA]</scope>
    <source>
        <strain evidence="3 4">E1L3A</strain>
    </source>
</reference>